<dbReference type="PANTHER" id="PTHR21485">
    <property type="entry name" value="HAD SUPERFAMILY MEMBERS CMAS AND KDSC"/>
    <property type="match status" value="1"/>
</dbReference>
<evidence type="ECO:0000256" key="5">
    <source>
        <dbReference type="ARBA" id="ARBA00013066"/>
    </source>
</evidence>
<keyword evidence="9" id="KW-0460">Magnesium</keyword>
<dbReference type="SUPFAM" id="SSF56784">
    <property type="entry name" value="HAD-like"/>
    <property type="match status" value="1"/>
</dbReference>
<keyword evidence="7" id="KW-0479">Metal-binding</keyword>
<dbReference type="RefSeq" id="WP_303540325.1">
    <property type="nucleotide sequence ID" value="NZ_JAUOTP010000002.1"/>
</dbReference>
<dbReference type="Gene3D" id="3.40.50.1000">
    <property type="entry name" value="HAD superfamily/HAD-like"/>
    <property type="match status" value="1"/>
</dbReference>
<evidence type="ECO:0000256" key="2">
    <source>
        <dbReference type="ARBA" id="ARBA00001946"/>
    </source>
</evidence>
<dbReference type="SFLD" id="SFLDG01136">
    <property type="entry name" value="C1.6:_Phosphoserine_Phosphatas"/>
    <property type="match status" value="1"/>
</dbReference>
<keyword evidence="10" id="KW-0448">Lipopolysaccharide biosynthesis</keyword>
<evidence type="ECO:0000313" key="12">
    <source>
        <dbReference type="EMBL" id="MDO6413693.1"/>
    </source>
</evidence>
<dbReference type="SFLD" id="SFLDS00003">
    <property type="entry name" value="Haloacid_Dehalogenase"/>
    <property type="match status" value="1"/>
</dbReference>
<dbReference type="PIRSF" id="PIRSF006118">
    <property type="entry name" value="KDO8-P_Ptase"/>
    <property type="match status" value="1"/>
</dbReference>
<comment type="catalytic activity">
    <reaction evidence="1">
        <text>3-deoxy-alpha-D-manno-2-octulosonate-8-phosphate + H2O = 3-deoxy-alpha-D-manno-oct-2-ulosonate + phosphate</text>
        <dbReference type="Rhea" id="RHEA:11500"/>
        <dbReference type="ChEBI" id="CHEBI:15377"/>
        <dbReference type="ChEBI" id="CHEBI:43474"/>
        <dbReference type="ChEBI" id="CHEBI:85985"/>
        <dbReference type="ChEBI" id="CHEBI:85986"/>
        <dbReference type="EC" id="3.1.3.45"/>
    </reaction>
</comment>
<reference evidence="12" key="1">
    <citation type="submission" date="2023-07" db="EMBL/GenBank/DDBJ databases">
        <authorList>
            <person name="Kim M."/>
        </authorList>
    </citation>
    <scope>NUCLEOTIDE SEQUENCE</scope>
    <source>
        <strain evidence="12">BIUV-7</strain>
    </source>
</reference>
<dbReference type="InterPro" id="IPR050793">
    <property type="entry name" value="CMP-NeuNAc_synthase"/>
</dbReference>
<evidence type="ECO:0000256" key="1">
    <source>
        <dbReference type="ARBA" id="ARBA00000898"/>
    </source>
</evidence>
<dbReference type="Pfam" id="PF08282">
    <property type="entry name" value="Hydrolase_3"/>
    <property type="match status" value="1"/>
</dbReference>
<organism evidence="12 13">
    <name type="scientific">Sphingomonas natans</name>
    <dbReference type="NCBI Taxonomy" id="3063330"/>
    <lineage>
        <taxon>Bacteria</taxon>
        <taxon>Pseudomonadati</taxon>
        <taxon>Pseudomonadota</taxon>
        <taxon>Alphaproteobacteria</taxon>
        <taxon>Sphingomonadales</taxon>
        <taxon>Sphingomonadaceae</taxon>
        <taxon>Sphingomonas</taxon>
    </lineage>
</organism>
<dbReference type="EMBL" id="JAUOTP010000002">
    <property type="protein sequence ID" value="MDO6413693.1"/>
    <property type="molecule type" value="Genomic_DNA"/>
</dbReference>
<dbReference type="GO" id="GO:0016787">
    <property type="term" value="F:hydrolase activity"/>
    <property type="evidence" value="ECO:0007669"/>
    <property type="project" value="UniProtKB-KW"/>
</dbReference>
<keyword evidence="13" id="KW-1185">Reference proteome</keyword>
<dbReference type="CDD" id="cd01630">
    <property type="entry name" value="HAD_KDO-like"/>
    <property type="match status" value="1"/>
</dbReference>
<comment type="similarity">
    <text evidence="3">Belongs to the KdsC family.</text>
</comment>
<dbReference type="SFLD" id="SFLDG01138">
    <property type="entry name" value="C1.6.2:_Deoxy-d-mannose-octulo"/>
    <property type="match status" value="1"/>
</dbReference>
<dbReference type="InterPro" id="IPR036412">
    <property type="entry name" value="HAD-like_sf"/>
</dbReference>
<accession>A0ABT8Y5T8</accession>
<evidence type="ECO:0000256" key="7">
    <source>
        <dbReference type="ARBA" id="ARBA00022723"/>
    </source>
</evidence>
<proteinExistence type="inferred from homology"/>
<keyword evidence="8 12" id="KW-0378">Hydrolase</keyword>
<dbReference type="InterPro" id="IPR023214">
    <property type="entry name" value="HAD_sf"/>
</dbReference>
<evidence type="ECO:0000256" key="11">
    <source>
        <dbReference type="ARBA" id="ARBA00031051"/>
    </source>
</evidence>
<evidence type="ECO:0000256" key="9">
    <source>
        <dbReference type="ARBA" id="ARBA00022842"/>
    </source>
</evidence>
<comment type="caution">
    <text evidence="12">The sequence shown here is derived from an EMBL/GenBank/DDBJ whole genome shotgun (WGS) entry which is preliminary data.</text>
</comment>
<evidence type="ECO:0000256" key="10">
    <source>
        <dbReference type="ARBA" id="ARBA00022985"/>
    </source>
</evidence>
<name>A0ABT8Y5T8_9SPHN</name>
<evidence type="ECO:0000313" key="13">
    <source>
        <dbReference type="Proteomes" id="UP001169764"/>
    </source>
</evidence>
<protein>
    <recommendedName>
        <fullName evidence="6">3-deoxy-D-manno-octulosonate 8-phosphate phosphatase KdsC</fullName>
        <ecNumber evidence="5">3.1.3.45</ecNumber>
    </recommendedName>
    <alternativeName>
        <fullName evidence="11">KDO 8-P phosphatase</fullName>
    </alternativeName>
</protein>
<gene>
    <name evidence="12" type="ORF">Q4F19_04790</name>
</gene>
<dbReference type="Proteomes" id="UP001169764">
    <property type="component" value="Unassembled WGS sequence"/>
</dbReference>
<evidence type="ECO:0000256" key="6">
    <source>
        <dbReference type="ARBA" id="ARBA00020092"/>
    </source>
</evidence>
<evidence type="ECO:0000256" key="8">
    <source>
        <dbReference type="ARBA" id="ARBA00022801"/>
    </source>
</evidence>
<dbReference type="EC" id="3.1.3.45" evidence="5"/>
<evidence type="ECO:0000256" key="4">
    <source>
        <dbReference type="ARBA" id="ARBA00011881"/>
    </source>
</evidence>
<comment type="subunit">
    <text evidence="4">Homotetramer.</text>
</comment>
<dbReference type="PANTHER" id="PTHR21485:SF6">
    <property type="entry name" value="N-ACYLNEURAMINATE CYTIDYLYLTRANSFERASE-RELATED"/>
    <property type="match status" value="1"/>
</dbReference>
<dbReference type="NCBIfam" id="TIGR01670">
    <property type="entry name" value="KdsC-phosphatas"/>
    <property type="match status" value="1"/>
</dbReference>
<dbReference type="InterPro" id="IPR010023">
    <property type="entry name" value="KdsC_fam"/>
</dbReference>
<comment type="cofactor">
    <cofactor evidence="2">
        <name>Mg(2+)</name>
        <dbReference type="ChEBI" id="CHEBI:18420"/>
    </cofactor>
</comment>
<sequence length="167" mass="16859">MIRMLVLDVDGVLTDGGLFYGPDGEQLKRFNVRDGLGIKLLQQAGVTIAIVSGRSSPALARRAAELGIAELHCGVGDKAAVMSALQTRLATPPADTAAMGDDLPDLALFAGAALRIAPADAEPELIAAADLVTRRAGGHGAVRDAAVHILALNGNAALAGGPTVAHG</sequence>
<evidence type="ECO:0000256" key="3">
    <source>
        <dbReference type="ARBA" id="ARBA00005893"/>
    </source>
</evidence>